<organism evidence="2 3">
    <name type="scientific">Streptomyces plumbiresistens</name>
    <dbReference type="NCBI Taxonomy" id="511811"/>
    <lineage>
        <taxon>Bacteria</taxon>
        <taxon>Bacillati</taxon>
        <taxon>Actinomycetota</taxon>
        <taxon>Actinomycetes</taxon>
        <taxon>Kitasatosporales</taxon>
        <taxon>Streptomycetaceae</taxon>
        <taxon>Streptomyces</taxon>
    </lineage>
</organism>
<feature type="compositionally biased region" description="Basic and acidic residues" evidence="1">
    <location>
        <begin position="166"/>
        <end position="178"/>
    </location>
</feature>
<dbReference type="EMBL" id="BAAAZX010000061">
    <property type="protein sequence ID" value="GAA4032491.1"/>
    <property type="molecule type" value="Genomic_DNA"/>
</dbReference>
<feature type="compositionally biased region" description="Basic and acidic residues" evidence="1">
    <location>
        <begin position="148"/>
        <end position="158"/>
    </location>
</feature>
<comment type="caution">
    <text evidence="2">The sequence shown here is derived from an EMBL/GenBank/DDBJ whole genome shotgun (WGS) entry which is preliminary data.</text>
</comment>
<reference evidence="3" key="1">
    <citation type="journal article" date="2019" name="Int. J. Syst. Evol. Microbiol.">
        <title>The Global Catalogue of Microorganisms (GCM) 10K type strain sequencing project: providing services to taxonomists for standard genome sequencing and annotation.</title>
        <authorList>
            <consortium name="The Broad Institute Genomics Platform"/>
            <consortium name="The Broad Institute Genome Sequencing Center for Infectious Disease"/>
            <person name="Wu L."/>
            <person name="Ma J."/>
        </authorList>
    </citation>
    <scope>NUCLEOTIDE SEQUENCE [LARGE SCALE GENOMIC DNA]</scope>
    <source>
        <strain evidence="3">JCM 16924</strain>
    </source>
</reference>
<feature type="region of interest" description="Disordered" evidence="1">
    <location>
        <begin position="135"/>
        <end position="178"/>
    </location>
</feature>
<proteinExistence type="predicted"/>
<feature type="region of interest" description="Disordered" evidence="1">
    <location>
        <begin position="52"/>
        <end position="84"/>
    </location>
</feature>
<evidence type="ECO:0000256" key="1">
    <source>
        <dbReference type="SAM" id="MobiDB-lite"/>
    </source>
</evidence>
<feature type="compositionally biased region" description="Basic and acidic residues" evidence="1">
    <location>
        <begin position="55"/>
        <end position="71"/>
    </location>
</feature>
<protein>
    <submittedName>
        <fullName evidence="2">Uncharacterized protein</fullName>
    </submittedName>
</protein>
<dbReference type="Proteomes" id="UP001500456">
    <property type="component" value="Unassembled WGS sequence"/>
</dbReference>
<gene>
    <name evidence="2" type="ORF">GCM10022232_93030</name>
</gene>
<evidence type="ECO:0000313" key="2">
    <source>
        <dbReference type="EMBL" id="GAA4032491.1"/>
    </source>
</evidence>
<name>A0ABP7TWX1_9ACTN</name>
<sequence length="178" mass="19731">MHAKLLRAHAAATPDAVTHKHKAIDAARTQYSAINSGGDRLDHVASQHCTNQDATTRKAQDAQRSTIDLKDPGCATSDTHHRPRRHDRIRRILPTAGWVPQAGSANHPHTPTRTMGDRGPPGVVVKLARLYQERCEGDSCPSGSRRLCRSERRGDHRTRTLVPVHPDPRSDPPRPDNR</sequence>
<accession>A0ABP7TWX1</accession>
<evidence type="ECO:0000313" key="3">
    <source>
        <dbReference type="Proteomes" id="UP001500456"/>
    </source>
</evidence>
<feature type="compositionally biased region" description="Polar residues" evidence="1">
    <location>
        <begin position="103"/>
        <end position="113"/>
    </location>
</feature>
<keyword evidence="3" id="KW-1185">Reference proteome</keyword>
<feature type="region of interest" description="Disordered" evidence="1">
    <location>
        <begin position="99"/>
        <end position="120"/>
    </location>
</feature>